<dbReference type="EnsemblPlants" id="PGSC0003DMT400093464">
    <property type="protein sequence ID" value="PGSC0003DMT400093464"/>
    <property type="gene ID" value="PGSC0003DMG400043035"/>
</dbReference>
<accession>M1DS05</accession>
<proteinExistence type="predicted"/>
<name>M1DS05_SOLTU</name>
<dbReference type="Proteomes" id="UP000011115">
    <property type="component" value="Unassembled WGS sequence"/>
</dbReference>
<dbReference type="eggNOG" id="ENOG502SF10">
    <property type="taxonomic scope" value="Eukaryota"/>
</dbReference>
<reference evidence="2" key="2">
    <citation type="submission" date="2015-06" db="UniProtKB">
        <authorList>
            <consortium name="EnsemblPlants"/>
        </authorList>
    </citation>
    <scope>IDENTIFICATION</scope>
    <source>
        <strain evidence="2">DM1-3 516 R44</strain>
    </source>
</reference>
<feature type="compositionally biased region" description="Basic and acidic residues" evidence="1">
    <location>
        <begin position="1"/>
        <end position="36"/>
    </location>
</feature>
<dbReference type="HOGENOM" id="CLU_152863_0_0_1"/>
<evidence type="ECO:0000313" key="3">
    <source>
        <dbReference type="Proteomes" id="UP000011115"/>
    </source>
</evidence>
<protein>
    <submittedName>
        <fullName evidence="2">ORF64c</fullName>
    </submittedName>
</protein>
<keyword evidence="3" id="KW-1185">Reference proteome</keyword>
<organism evidence="2 3">
    <name type="scientific">Solanum tuberosum</name>
    <name type="common">Potato</name>
    <dbReference type="NCBI Taxonomy" id="4113"/>
    <lineage>
        <taxon>Eukaryota</taxon>
        <taxon>Viridiplantae</taxon>
        <taxon>Streptophyta</taxon>
        <taxon>Embryophyta</taxon>
        <taxon>Tracheophyta</taxon>
        <taxon>Spermatophyta</taxon>
        <taxon>Magnoliopsida</taxon>
        <taxon>eudicotyledons</taxon>
        <taxon>Gunneridae</taxon>
        <taxon>Pentapetalae</taxon>
        <taxon>asterids</taxon>
        <taxon>lamiids</taxon>
        <taxon>Solanales</taxon>
        <taxon>Solanaceae</taxon>
        <taxon>Solanoideae</taxon>
        <taxon>Solaneae</taxon>
        <taxon>Solanum</taxon>
    </lineage>
</organism>
<reference evidence="3" key="1">
    <citation type="journal article" date="2011" name="Nature">
        <title>Genome sequence and analysis of the tuber crop potato.</title>
        <authorList>
            <consortium name="The Potato Genome Sequencing Consortium"/>
        </authorList>
    </citation>
    <scope>NUCLEOTIDE SEQUENCE [LARGE SCALE GENOMIC DNA]</scope>
    <source>
        <strain evidence="3">cv. DM1-3 516 R44</strain>
    </source>
</reference>
<evidence type="ECO:0000256" key="1">
    <source>
        <dbReference type="SAM" id="MobiDB-lite"/>
    </source>
</evidence>
<dbReference type="AlphaFoldDB" id="M1DS05"/>
<evidence type="ECO:0000313" key="2">
    <source>
        <dbReference type="EnsemblPlants" id="PGSC0003DMT400093464"/>
    </source>
</evidence>
<feature type="region of interest" description="Disordered" evidence="1">
    <location>
        <begin position="1"/>
        <end position="98"/>
    </location>
</feature>
<dbReference type="Gramene" id="PGSC0003DMT400093464">
    <property type="protein sequence ID" value="PGSC0003DMT400093464"/>
    <property type="gene ID" value="PGSC0003DMG400043035"/>
</dbReference>
<sequence>MGDKVHRREGNNPDHQLRPLNDRSVIKEMNRAKRSAEAVGCKNTSVGERSALERSLRASGGGRSGSEKVGLSNANIGENLMPRKPKGSSARSDEQSRSWFPGVEVEVDGGWGDKNLLIGIGLVRCMADERGSRRRRSERK</sequence>
<dbReference type="PaxDb" id="4113-PGSC0003DMT400093464"/>
<dbReference type="OMA" id="GIGLVRC"/>
<dbReference type="InParanoid" id="M1DS05"/>